<protein>
    <submittedName>
        <fullName evidence="3">Uncharacterized protein</fullName>
    </submittedName>
</protein>
<sequence length="535" mass="59247">MTQVPSGSLHCKSFARGEVVAPAGLWERGAEASGSIPPSARLFRPGGSSNDPGVSSPGTVVHETACASKALATSPSGEIGLSACSDVGRPSFRTAPALDRHASSVSSLADETQAVVASQTGLSARDAVAWAEAQQRRAKIDSDTRLVADTLRRYGMDMRRKDQTLIQVGLVTGAVSSAVEGYQRSVFLPSVAASIRREMVDELEHFLKRDPKGRYARYVVITSGQRCIAPDLRWRIQSFNRKISKWRATVCKAFGIDVLLRALEFPWEKGKGFHVHSNVILVPRSRLSKGDWADFFERTRHYFGSWWRDNGRLSDVREAVKYCIKGDDLMKMCREDPNALANAYVYTRGLHLVQPMGAFREWRSELKADRKKVVAIHDREGNRRLVVIDRKRKDDESCRSMEGGENQVISISLPSARFSRFKEPVALIANPNLDRLWGEGSGELFKHHLEALEHWRANGAPDPRVALQEASEALANSFHQARFGDSTDLYSSHEHSNCPETGAIPASERIENGTHGPPIIGAERTRCASDRQFTA</sequence>
<proteinExistence type="predicted"/>
<evidence type="ECO:0000313" key="3">
    <source>
        <dbReference type="EMBL" id="TQV81904.1"/>
    </source>
</evidence>
<dbReference type="Proteomes" id="UP000315252">
    <property type="component" value="Unassembled WGS sequence"/>
</dbReference>
<gene>
    <name evidence="3" type="ORF">FKG95_06610</name>
</gene>
<organism evidence="3 4">
    <name type="scientific">Denitrobaculum tricleocarpae</name>
    <dbReference type="NCBI Taxonomy" id="2591009"/>
    <lineage>
        <taxon>Bacteria</taxon>
        <taxon>Pseudomonadati</taxon>
        <taxon>Pseudomonadota</taxon>
        <taxon>Alphaproteobacteria</taxon>
        <taxon>Rhodospirillales</taxon>
        <taxon>Rhodospirillaceae</taxon>
        <taxon>Denitrobaculum</taxon>
    </lineage>
</organism>
<dbReference type="RefSeq" id="WP_142895535.1">
    <property type="nucleotide sequence ID" value="NZ_ML660053.1"/>
</dbReference>
<name>A0A545TXJ6_9PROT</name>
<feature type="compositionally biased region" description="Polar residues" evidence="2">
    <location>
        <begin position="47"/>
        <end position="58"/>
    </location>
</feature>
<dbReference type="PROSITE" id="PS00070">
    <property type="entry name" value="ALDEHYDE_DEHYDR_CYS"/>
    <property type="match status" value="1"/>
</dbReference>
<feature type="region of interest" description="Disordered" evidence="2">
    <location>
        <begin position="30"/>
        <end position="59"/>
    </location>
</feature>
<dbReference type="OrthoDB" id="8345086at2"/>
<dbReference type="GO" id="GO:0016491">
    <property type="term" value="F:oxidoreductase activity"/>
    <property type="evidence" value="ECO:0007669"/>
    <property type="project" value="UniProtKB-KW"/>
</dbReference>
<reference evidence="3 4" key="1">
    <citation type="submission" date="2019-06" db="EMBL/GenBank/DDBJ databases">
        <title>Whole genome sequence for Rhodospirillaceae sp. R148.</title>
        <authorList>
            <person name="Wang G."/>
        </authorList>
    </citation>
    <scope>NUCLEOTIDE SEQUENCE [LARGE SCALE GENOMIC DNA]</scope>
    <source>
        <strain evidence="3 4">R148</strain>
    </source>
</reference>
<comment type="caution">
    <text evidence="3">The sequence shown here is derived from an EMBL/GenBank/DDBJ whole genome shotgun (WGS) entry which is preliminary data.</text>
</comment>
<dbReference type="AlphaFoldDB" id="A0A545TXJ6"/>
<keyword evidence="1" id="KW-0560">Oxidoreductase</keyword>
<accession>A0A545TXJ6</accession>
<dbReference type="EMBL" id="VHSH01000002">
    <property type="protein sequence ID" value="TQV81904.1"/>
    <property type="molecule type" value="Genomic_DNA"/>
</dbReference>
<evidence type="ECO:0000256" key="1">
    <source>
        <dbReference type="ARBA" id="ARBA00023002"/>
    </source>
</evidence>
<feature type="region of interest" description="Disordered" evidence="2">
    <location>
        <begin position="489"/>
        <end position="521"/>
    </location>
</feature>
<evidence type="ECO:0000256" key="2">
    <source>
        <dbReference type="SAM" id="MobiDB-lite"/>
    </source>
</evidence>
<evidence type="ECO:0000313" key="4">
    <source>
        <dbReference type="Proteomes" id="UP000315252"/>
    </source>
</evidence>
<dbReference type="InterPro" id="IPR016160">
    <property type="entry name" value="Ald_DH_CS_CYS"/>
</dbReference>
<keyword evidence="4" id="KW-1185">Reference proteome</keyword>